<dbReference type="PANTHER" id="PTHR11091">
    <property type="entry name" value="OXIDOREDUCTASE-RELATED"/>
    <property type="match status" value="1"/>
</dbReference>
<dbReference type="InterPro" id="IPR043143">
    <property type="entry name" value="Mal/L-sulf/L-lact_DH-like_NADP"/>
</dbReference>
<proteinExistence type="inferred from homology"/>
<organism evidence="3">
    <name type="scientific">freshwater metagenome</name>
    <dbReference type="NCBI Taxonomy" id="449393"/>
    <lineage>
        <taxon>unclassified sequences</taxon>
        <taxon>metagenomes</taxon>
        <taxon>ecological metagenomes</taxon>
    </lineage>
</organism>
<gene>
    <name evidence="3" type="ORF">UFOPK1726_00364</name>
</gene>
<evidence type="ECO:0000313" key="3">
    <source>
        <dbReference type="EMBL" id="CAB4572479.1"/>
    </source>
</evidence>
<dbReference type="Gene3D" id="3.30.1370.60">
    <property type="entry name" value="Hypothetical oxidoreductase yiak, domain 2"/>
    <property type="match status" value="1"/>
</dbReference>
<dbReference type="GO" id="GO:0016491">
    <property type="term" value="F:oxidoreductase activity"/>
    <property type="evidence" value="ECO:0007669"/>
    <property type="project" value="UniProtKB-KW"/>
</dbReference>
<keyword evidence="2" id="KW-0560">Oxidoreductase</keyword>
<dbReference type="EMBL" id="CAEZTT010000027">
    <property type="protein sequence ID" value="CAB4572479.1"/>
    <property type="molecule type" value="Genomic_DNA"/>
</dbReference>
<dbReference type="AlphaFoldDB" id="A0A6J6EB33"/>
<reference evidence="3" key="1">
    <citation type="submission" date="2020-05" db="EMBL/GenBank/DDBJ databases">
        <authorList>
            <person name="Chiriac C."/>
            <person name="Salcher M."/>
            <person name="Ghai R."/>
            <person name="Kavagutti S V."/>
        </authorList>
    </citation>
    <scope>NUCLEOTIDE SEQUENCE</scope>
</reference>
<accession>A0A6J6EB33</accession>
<evidence type="ECO:0000256" key="1">
    <source>
        <dbReference type="ARBA" id="ARBA00006056"/>
    </source>
</evidence>
<dbReference type="SUPFAM" id="SSF89733">
    <property type="entry name" value="L-sulfolactate dehydrogenase-like"/>
    <property type="match status" value="1"/>
</dbReference>
<dbReference type="InterPro" id="IPR003767">
    <property type="entry name" value="Malate/L-lactate_DH-like"/>
</dbReference>
<comment type="similarity">
    <text evidence="1">Belongs to the LDH2/MDH2 oxidoreductase family.</text>
</comment>
<dbReference type="Pfam" id="PF02615">
    <property type="entry name" value="Ldh_2"/>
    <property type="match status" value="1"/>
</dbReference>
<dbReference type="InterPro" id="IPR043144">
    <property type="entry name" value="Mal/L-sulf/L-lact_DH-like_ah"/>
</dbReference>
<name>A0A6J6EB33_9ZZZZ</name>
<protein>
    <submittedName>
        <fullName evidence="3">Unannotated protein</fullName>
    </submittedName>
</protein>
<sequence>MSDVSLDRQVSIPEVRQLGIELLTKVGTPTEYAVIITDSLIEAQSVGHASHGVIRLLEYSNSVAKGSVKANVEPVVKSATESAVVIDGGWGWGQIACRLAMTEVTQRAKKTGIAVATIQNCNHIGRLGEYVERLAAEGLVSMMWCNGDPAVAAYGGRERLFGTNPFAAGIPTSTEPIVIDFATAASAEGKLRVARANGQQIPPNTVIDADGKPSTEPNDFYNGGALLPFGGHKGYCLTLMIELLGGGLSQIHPNVSPKYTYGWGTVLIAMDPTKLVPMDLFLEDVDHATNVIRATSPSDPTQPVLVPGDVENKNRAKSKTELTISNAVWESLQELANS</sequence>
<evidence type="ECO:0000256" key="2">
    <source>
        <dbReference type="ARBA" id="ARBA00023002"/>
    </source>
</evidence>
<dbReference type="InterPro" id="IPR036111">
    <property type="entry name" value="Mal/L-sulfo/L-lacto_DH-like_sf"/>
</dbReference>
<dbReference type="PANTHER" id="PTHR11091:SF0">
    <property type="entry name" value="MALATE DEHYDROGENASE"/>
    <property type="match status" value="1"/>
</dbReference>
<dbReference type="Gene3D" id="1.10.1530.10">
    <property type="match status" value="1"/>
</dbReference>